<accession>A0ABN1QL08</accession>
<keyword evidence="2" id="KW-1133">Transmembrane helix</keyword>
<keyword evidence="4" id="KW-1185">Reference proteome</keyword>
<organism evidence="3 4">
    <name type="scientific">Streptomyces rhizosphaericus</name>
    <dbReference type="NCBI Taxonomy" id="114699"/>
    <lineage>
        <taxon>Bacteria</taxon>
        <taxon>Bacillati</taxon>
        <taxon>Actinomycetota</taxon>
        <taxon>Actinomycetes</taxon>
        <taxon>Kitasatosporales</taxon>
        <taxon>Streptomycetaceae</taxon>
        <taxon>Streptomyces</taxon>
        <taxon>Streptomyces violaceusniger group</taxon>
    </lineage>
</organism>
<evidence type="ECO:0000313" key="3">
    <source>
        <dbReference type="EMBL" id="GAA0944224.1"/>
    </source>
</evidence>
<feature type="compositionally biased region" description="Low complexity" evidence="1">
    <location>
        <begin position="137"/>
        <end position="153"/>
    </location>
</feature>
<comment type="caution">
    <text evidence="3">The sequence shown here is derived from an EMBL/GenBank/DDBJ whole genome shotgun (WGS) entry which is preliminary data.</text>
</comment>
<dbReference type="Proteomes" id="UP001500418">
    <property type="component" value="Unassembled WGS sequence"/>
</dbReference>
<keyword evidence="2" id="KW-0812">Transmembrane</keyword>
<gene>
    <name evidence="3" type="ORF">GCM10009575_062130</name>
</gene>
<name>A0ABN1QL08_9ACTN</name>
<feature type="region of interest" description="Disordered" evidence="1">
    <location>
        <begin position="103"/>
        <end position="212"/>
    </location>
</feature>
<evidence type="ECO:0000256" key="1">
    <source>
        <dbReference type="SAM" id="MobiDB-lite"/>
    </source>
</evidence>
<keyword evidence="2" id="KW-0472">Membrane</keyword>
<reference evidence="3 4" key="1">
    <citation type="journal article" date="2019" name="Int. J. Syst. Evol. Microbiol.">
        <title>The Global Catalogue of Microorganisms (GCM) 10K type strain sequencing project: providing services to taxonomists for standard genome sequencing and annotation.</title>
        <authorList>
            <consortium name="The Broad Institute Genomics Platform"/>
            <consortium name="The Broad Institute Genome Sequencing Center for Infectious Disease"/>
            <person name="Wu L."/>
            <person name="Ma J."/>
        </authorList>
    </citation>
    <scope>NUCLEOTIDE SEQUENCE [LARGE SCALE GENOMIC DNA]</scope>
    <source>
        <strain evidence="3 4">JCM 11444</strain>
    </source>
</reference>
<sequence>MSARGTGPKARPAPGATTARRTPFVLLVVVLLGSGLIALLLLNSSLNQGSFELTRLEKQTKELTDERQALQQDVDRLSAPAELERRARELGMVPGGTPAFLNPDGSVSGVPAPATGQPSVLGGPGRMLLPSLGTTPSALGTTPSALATTPPSLGTTPSEASPVLSEASPTSSALAPSAPPSATSSVTPWAPPSGHSASTSPSASANSTPAPQ</sequence>
<feature type="compositionally biased region" description="Low complexity" evidence="1">
    <location>
        <begin position="165"/>
        <end position="212"/>
    </location>
</feature>
<feature type="transmembrane region" description="Helical" evidence="2">
    <location>
        <begin position="24"/>
        <end position="42"/>
    </location>
</feature>
<protein>
    <recommendedName>
        <fullName evidence="5">Septum formation initiator</fullName>
    </recommendedName>
</protein>
<dbReference type="InterPro" id="IPR007060">
    <property type="entry name" value="FtsL/DivIC"/>
</dbReference>
<dbReference type="EMBL" id="BAAAID010000047">
    <property type="protein sequence ID" value="GAA0944224.1"/>
    <property type="molecule type" value="Genomic_DNA"/>
</dbReference>
<evidence type="ECO:0000313" key="4">
    <source>
        <dbReference type="Proteomes" id="UP001500418"/>
    </source>
</evidence>
<evidence type="ECO:0008006" key="5">
    <source>
        <dbReference type="Google" id="ProtNLM"/>
    </source>
</evidence>
<evidence type="ECO:0000256" key="2">
    <source>
        <dbReference type="SAM" id="Phobius"/>
    </source>
</evidence>
<dbReference type="Pfam" id="PF04977">
    <property type="entry name" value="DivIC"/>
    <property type="match status" value="1"/>
</dbReference>
<proteinExistence type="predicted"/>